<dbReference type="Gene3D" id="3.30.420.10">
    <property type="entry name" value="Ribonuclease H-like superfamily/Ribonuclease H"/>
    <property type="match status" value="1"/>
</dbReference>
<feature type="domain" description="Integrase catalytic" evidence="1">
    <location>
        <begin position="180"/>
        <end position="336"/>
    </location>
</feature>
<comment type="caution">
    <text evidence="2">The sequence shown here is derived from an EMBL/GenBank/DDBJ whole genome shotgun (WGS) entry which is preliminary data.</text>
</comment>
<protein>
    <recommendedName>
        <fullName evidence="1">Integrase catalytic domain-containing protein</fullName>
    </recommendedName>
</protein>
<evidence type="ECO:0000259" key="1">
    <source>
        <dbReference type="PROSITE" id="PS50994"/>
    </source>
</evidence>
<organism evidence="2 3">
    <name type="scientific">Mytilus galloprovincialis</name>
    <name type="common">Mediterranean mussel</name>
    <dbReference type="NCBI Taxonomy" id="29158"/>
    <lineage>
        <taxon>Eukaryota</taxon>
        <taxon>Metazoa</taxon>
        <taxon>Spiralia</taxon>
        <taxon>Lophotrochozoa</taxon>
        <taxon>Mollusca</taxon>
        <taxon>Bivalvia</taxon>
        <taxon>Autobranchia</taxon>
        <taxon>Pteriomorphia</taxon>
        <taxon>Mytilida</taxon>
        <taxon>Mytiloidea</taxon>
        <taxon>Mytilidae</taxon>
        <taxon>Mytilinae</taxon>
        <taxon>Mytilus</taxon>
    </lineage>
</organism>
<dbReference type="Proteomes" id="UP000596742">
    <property type="component" value="Unassembled WGS sequence"/>
</dbReference>
<reference evidence="2" key="1">
    <citation type="submission" date="2018-11" db="EMBL/GenBank/DDBJ databases">
        <authorList>
            <person name="Alioto T."/>
            <person name="Alioto T."/>
        </authorList>
    </citation>
    <scope>NUCLEOTIDE SEQUENCE</scope>
</reference>
<dbReference type="GO" id="GO:0003676">
    <property type="term" value="F:nucleic acid binding"/>
    <property type="evidence" value="ECO:0007669"/>
    <property type="project" value="InterPro"/>
</dbReference>
<dbReference type="Pfam" id="PF00665">
    <property type="entry name" value="rve"/>
    <property type="match status" value="1"/>
</dbReference>
<accession>A0A8B6FLA1</accession>
<dbReference type="SUPFAM" id="SSF53098">
    <property type="entry name" value="Ribonuclease H-like"/>
    <property type="match status" value="1"/>
</dbReference>
<dbReference type="OrthoDB" id="6062515at2759"/>
<dbReference type="InterPro" id="IPR001584">
    <property type="entry name" value="Integrase_cat-core"/>
</dbReference>
<gene>
    <name evidence="2" type="ORF">MGAL_10B093949</name>
</gene>
<keyword evidence="3" id="KW-1185">Reference proteome</keyword>
<sequence>MTSLPPPILKMAEPMNTIPDEGFQLAKEKKKPVSKDPNPEAFWRDYGKVVSICKLKAENPKWGSAKIIKFCKEQLNDRMVRKYLENYFYDLTSNHLYKKSVDLATPHRKCLLKEDLINLVKKNHALDHRKSHSIYESIRRFVFPVVRENVKLLFDLYVDCDQCKSAISLPKTERTRRPIPATYPNSRWQIDLKKMPPHKGFQYICNIVDCFSRFAFGQACKTKSATEISKVVLSYIYLYGAPRILQSDNGKEFRNSNLKEVVDQFDTVQMHGRPYHPQSQGRVERFNRTLTEYFRIKMSERSNWSDQLPEFYYAYNNRLNKATRPKTPYQLFFTRPNFAVPLDDQVPYASLTKEERDFLEHAELDVDENESEEELPEVIIDVRHSSLTEASDGNQIASTHHNEEELTLHEAMNILDDGVNEENGNLPPDCTQEDDFVVPEPSFSQTAILQENVSPYYKQMYQRKFYNEQNKENVQVHQQVCDFV</sequence>
<dbReference type="InterPro" id="IPR052160">
    <property type="entry name" value="Gypsy_RT_Integrase-like"/>
</dbReference>
<dbReference type="PANTHER" id="PTHR47266">
    <property type="entry name" value="ENDONUCLEASE-RELATED"/>
    <property type="match status" value="1"/>
</dbReference>
<evidence type="ECO:0000313" key="3">
    <source>
        <dbReference type="Proteomes" id="UP000596742"/>
    </source>
</evidence>
<dbReference type="AlphaFoldDB" id="A0A8B6FLA1"/>
<dbReference type="EMBL" id="UYJE01006948">
    <property type="protein sequence ID" value="VDI50360.1"/>
    <property type="molecule type" value="Genomic_DNA"/>
</dbReference>
<proteinExistence type="predicted"/>
<dbReference type="PROSITE" id="PS50994">
    <property type="entry name" value="INTEGRASE"/>
    <property type="match status" value="1"/>
</dbReference>
<name>A0A8B6FLA1_MYTGA</name>
<dbReference type="InterPro" id="IPR036397">
    <property type="entry name" value="RNaseH_sf"/>
</dbReference>
<dbReference type="GO" id="GO:0015074">
    <property type="term" value="P:DNA integration"/>
    <property type="evidence" value="ECO:0007669"/>
    <property type="project" value="InterPro"/>
</dbReference>
<evidence type="ECO:0000313" key="2">
    <source>
        <dbReference type="EMBL" id="VDI50360.1"/>
    </source>
</evidence>
<dbReference type="InterPro" id="IPR012337">
    <property type="entry name" value="RNaseH-like_sf"/>
</dbReference>